<dbReference type="GO" id="GO:0016817">
    <property type="term" value="F:hydrolase activity, acting on acid anhydrides"/>
    <property type="evidence" value="ECO:0007669"/>
    <property type="project" value="InterPro"/>
</dbReference>
<dbReference type="GO" id="GO:0000724">
    <property type="term" value="P:double-strand break repair via homologous recombination"/>
    <property type="evidence" value="ECO:0007669"/>
    <property type="project" value="UniProtKB-UniRule"/>
</dbReference>
<evidence type="ECO:0000256" key="6">
    <source>
        <dbReference type="ARBA" id="ARBA00022839"/>
    </source>
</evidence>
<dbReference type="InterPro" id="IPR038726">
    <property type="entry name" value="PDDEXK_AddAB-type"/>
</dbReference>
<comment type="similarity">
    <text evidence="10">Belongs to the helicase family. AddB/RexB type 2 subfamily.</text>
</comment>
<evidence type="ECO:0000256" key="10">
    <source>
        <dbReference type="HAMAP-Rule" id="MF_01453"/>
    </source>
</evidence>
<dbReference type="Pfam" id="PF12705">
    <property type="entry name" value="PDDEXK_1"/>
    <property type="match status" value="1"/>
</dbReference>
<keyword evidence="7 10" id="KW-0067">ATP-binding</keyword>
<name>J7TFW9_STRSL</name>
<keyword evidence="9 10" id="KW-0234">DNA repair</keyword>
<proteinExistence type="inferred from homology"/>
<dbReference type="HAMAP" id="MF_01453">
    <property type="entry name" value="AddB_type2"/>
    <property type="match status" value="1"/>
</dbReference>
<evidence type="ECO:0000256" key="4">
    <source>
        <dbReference type="ARBA" id="ARBA00022801"/>
    </source>
</evidence>
<dbReference type="Proteomes" id="UP000006983">
    <property type="component" value="Unassembled WGS sequence"/>
</dbReference>
<evidence type="ECO:0000256" key="2">
    <source>
        <dbReference type="ARBA" id="ARBA00022741"/>
    </source>
</evidence>
<comment type="miscellaneous">
    <text evidence="10">Despite having helicase-like domains, this subunit does not have helicase activity.</text>
</comment>
<feature type="domain" description="ATP-dependent helicase/deoxyribonuclease subunit B N-terminal" evidence="12">
    <location>
        <begin position="41"/>
        <end position="269"/>
    </location>
</feature>
<dbReference type="PANTHER" id="PTHR30591:SF1">
    <property type="entry name" value="RECBCD ENZYME SUBUNIT RECC"/>
    <property type="match status" value="1"/>
</dbReference>
<organism evidence="13 14">
    <name type="scientific">Streptococcus salivarius K12</name>
    <dbReference type="NCBI Taxonomy" id="1200793"/>
    <lineage>
        <taxon>Bacteria</taxon>
        <taxon>Bacillati</taxon>
        <taxon>Bacillota</taxon>
        <taxon>Bacilli</taxon>
        <taxon>Lactobacillales</taxon>
        <taxon>Streptococcaceae</taxon>
        <taxon>Streptococcus</taxon>
    </lineage>
</organism>
<reference evidence="13 14" key="1">
    <citation type="journal article" date="2012" name="J. Bacteriol.">
        <title>Genome Sequence of the Lantibiotic Bacteriocin Producer Streptococcus salivarius Strain K12.</title>
        <authorList>
            <person name="Barretto C."/>
            <person name="Alvarez-Martin P."/>
            <person name="Foata F."/>
            <person name="Renault P."/>
            <person name="Berger B."/>
        </authorList>
    </citation>
    <scope>NUCLEOTIDE SEQUENCE [LARGE SCALE GENOMIC DNA]</scope>
    <source>
        <strain evidence="13 14">K12</strain>
    </source>
</reference>
<comment type="caution">
    <text evidence="10">Lacks conserved residue(s) required for the propagation of feature annotation.</text>
</comment>
<keyword evidence="6 10" id="KW-0269">Exonuclease</keyword>
<keyword evidence="5 10" id="KW-0347">Helicase</keyword>
<dbReference type="SUPFAM" id="SSF52540">
    <property type="entry name" value="P-loop containing nucleoside triphosphate hydrolases"/>
    <property type="match status" value="1"/>
</dbReference>
<dbReference type="Gene3D" id="3.40.50.300">
    <property type="entry name" value="P-loop containing nucleotide triphosphate hydrolases"/>
    <property type="match status" value="3"/>
</dbReference>
<dbReference type="GO" id="GO:0003690">
    <property type="term" value="F:double-stranded DNA binding"/>
    <property type="evidence" value="ECO:0007669"/>
    <property type="project" value="UniProtKB-UniRule"/>
</dbReference>
<comment type="subunit">
    <text evidence="10">Heterodimer of AddA and RexB.</text>
</comment>
<evidence type="ECO:0000259" key="11">
    <source>
        <dbReference type="Pfam" id="PF12705"/>
    </source>
</evidence>
<keyword evidence="2 10" id="KW-0547">Nucleotide-binding</keyword>
<dbReference type="InterPro" id="IPR049035">
    <property type="entry name" value="ADDB_N"/>
</dbReference>
<evidence type="ECO:0000313" key="13">
    <source>
        <dbReference type="EMBL" id="EJO15716.1"/>
    </source>
</evidence>
<dbReference type="EMBL" id="ALIF01000006">
    <property type="protein sequence ID" value="EJO15716.1"/>
    <property type="molecule type" value="Genomic_DNA"/>
</dbReference>
<dbReference type="GO" id="GO:0005524">
    <property type="term" value="F:ATP binding"/>
    <property type="evidence" value="ECO:0007669"/>
    <property type="project" value="UniProtKB-UniRule"/>
</dbReference>
<keyword evidence="1 10" id="KW-0540">Nuclease</keyword>
<dbReference type="GO" id="GO:0004386">
    <property type="term" value="F:helicase activity"/>
    <property type="evidence" value="ECO:0007669"/>
    <property type="project" value="UniProtKB-KW"/>
</dbReference>
<dbReference type="InterPro" id="IPR027417">
    <property type="entry name" value="P-loop_NTPase"/>
</dbReference>
<dbReference type="NCBIfam" id="TIGR02774">
    <property type="entry name" value="rexB_recomb"/>
    <property type="match status" value="1"/>
</dbReference>
<evidence type="ECO:0000256" key="3">
    <source>
        <dbReference type="ARBA" id="ARBA00022763"/>
    </source>
</evidence>
<keyword evidence="14" id="KW-1185">Reference proteome</keyword>
<evidence type="ECO:0000259" key="12">
    <source>
        <dbReference type="Pfam" id="PF21445"/>
    </source>
</evidence>
<dbReference type="Pfam" id="PF21445">
    <property type="entry name" value="ADDB_N"/>
    <property type="match status" value="1"/>
</dbReference>
<dbReference type="GO" id="GO:0008409">
    <property type="term" value="F:5'-3' exonuclease activity"/>
    <property type="evidence" value="ECO:0007669"/>
    <property type="project" value="UniProtKB-UniRule"/>
</dbReference>
<evidence type="ECO:0000256" key="5">
    <source>
        <dbReference type="ARBA" id="ARBA00022806"/>
    </source>
</evidence>
<evidence type="ECO:0000256" key="7">
    <source>
        <dbReference type="ARBA" id="ARBA00022840"/>
    </source>
</evidence>
<comment type="caution">
    <text evidence="13">The sequence shown here is derived from an EMBL/GenBank/DDBJ whole genome shotgun (WGS) entry which is preliminary data.</text>
</comment>
<comment type="function">
    <text evidence="10">The heterodimer acts as both an ATP-dependent DNA helicase and an ATP-dependent, dual-direction single-stranded exonuclease. Recognizes the chi site generating a DNA molecule suitable for the initiation of homologous recombination. This subunit has 5' -&gt; 3' nuclease activity but not helicase activity.</text>
</comment>
<gene>
    <name evidence="10" type="primary">rexB</name>
    <name evidence="13" type="ORF">RSSL_00642</name>
</gene>
<protein>
    <recommendedName>
        <fullName evidence="10">ATP-dependent helicase/deoxyribonuclease subunit B</fullName>
        <ecNumber evidence="10">3.1.-.-</ecNumber>
    </recommendedName>
    <alternativeName>
        <fullName evidence="10">ATP-dependent helicase/nuclease subunit RexB</fullName>
    </alternativeName>
</protein>
<dbReference type="PATRIC" id="fig|1200793.3.peg.1701"/>
<evidence type="ECO:0000313" key="14">
    <source>
        <dbReference type="Proteomes" id="UP000006983"/>
    </source>
</evidence>
<keyword evidence="4 10" id="KW-0378">Hydrolase</keyword>
<comment type="cofactor">
    <cofactor evidence="10">
        <name>Mg(2+)</name>
        <dbReference type="ChEBI" id="CHEBI:18420"/>
    </cofactor>
</comment>
<accession>J7TFW9</accession>
<dbReference type="InterPro" id="IPR011335">
    <property type="entry name" value="Restrct_endonuc-II-like"/>
</dbReference>
<dbReference type="InterPro" id="IPR011604">
    <property type="entry name" value="PDDEXK-like_dom_sf"/>
</dbReference>
<evidence type="ECO:0000256" key="8">
    <source>
        <dbReference type="ARBA" id="ARBA00023125"/>
    </source>
</evidence>
<feature type="domain" description="PD-(D/E)XK endonuclease-like" evidence="11">
    <location>
        <begin position="766"/>
        <end position="1042"/>
    </location>
</feature>
<keyword evidence="3 10" id="KW-0227">DNA damage</keyword>
<sequence>MNGDLLSLTTGVETRKGRLMKLLYTDMSQDLTEILTEQATSYAQKGKRVFYIAPNALSFEKERKVLEYLPQSASFEITVTRFTQMARYFILNTSNPKTQLDDTGLAMIFYKVLSHMGDDELKVYGRLRKDSNFINQLVDLYKELQQANMTVLDLQHLDQAEKQEDLVRIFSAAQNLLLAGDFDNQSKLSAFFKEISSGHLDKALSNTVLVIDGFTRFSAEEEALVALLNDKCHQIVIGTYASQKAYKANFVYGNVYQASVDFLKTLAQTYKVTPDYVTTDKEGNPSFVRISRLLESRHDFSTVDEKVTDQDKQALQVWEVVNQKEEVAQVAKSIRQLLADGKRYKDILVLLGDEESYKLQVGQIFRKFDIPYYFGKEETMSSHPLVQFVDSLERIKRYNYRAEDLLNLVKSGLYGGFTQEDLDLFEYYVNFADIKGRHKFLSDFTANSRDKYDLDQLNALRSQLVEPLDKLLNSRKQKGSSLLKKLAVFLEAVQVPSQMASLTAKASEAEKEQNEQVWKSFTQLLEQVETIFGEETLSVDDFLSILRSGMLACDYRTVPATVDVVNVKKYDLIQPHSAPYVFALGMTQSHFPKVGENKSLLSDEERSRINEATDEHRSLDIVTQSNSQRGHFVAMSLFNAASEQLVLSQPQILNETQDDMSVYLKELLDLGLPLVEKGRNRFEAKGDQIGNYKDLLSTVIALNSSHLDADLDKETQTFWSVAVRYLRKRLDKDQVLIPNVIDDVTTTKVDDQVMQLVFPGEEPLKLSASALTTFYNNQYLYFLRYVLGLEELESIHPDARHHGTYLHRVFERVMGDSSSENFDDKLEKAIAQTNQEQPFEILYTEDQESRLSRQILEDIARSTASVLRDNAAVKVEREEAKFDLLLANSIKITGIIDRVDRLTDGALGVVDYKSGKNVFDIQKFYNGLSPQLVTYLEALRQTYKVDADQLFGAMYLHMQDPQLNLAQFGLDKLAAQAHKELTYKGLFVASETEHLAGGNYDLQKTVTYDKEDLETLLDYNIKLFTDAAEIIQSGNFAVNPYTEDGKSVQGDQIKAITHFEADRHMGQARKLLRLPSKGKKEAYLELMTKDEDNNQMQVAENIIPFPVTDQAVKADKKDQEDNHVD</sequence>
<dbReference type="InterPro" id="IPR014141">
    <property type="entry name" value="DNA_helicase_suRexB"/>
</dbReference>
<dbReference type="AlphaFoldDB" id="J7TFW9"/>
<dbReference type="SUPFAM" id="SSF52980">
    <property type="entry name" value="Restriction endonuclease-like"/>
    <property type="match status" value="1"/>
</dbReference>
<dbReference type="EC" id="3.1.-.-" evidence="10"/>
<evidence type="ECO:0000256" key="9">
    <source>
        <dbReference type="ARBA" id="ARBA00023204"/>
    </source>
</evidence>
<keyword evidence="8 10" id="KW-0238">DNA-binding</keyword>
<dbReference type="PANTHER" id="PTHR30591">
    <property type="entry name" value="RECBCD ENZYME SUBUNIT RECC"/>
    <property type="match status" value="1"/>
</dbReference>
<dbReference type="Gene3D" id="3.90.320.10">
    <property type="match status" value="1"/>
</dbReference>
<evidence type="ECO:0000256" key="1">
    <source>
        <dbReference type="ARBA" id="ARBA00022722"/>
    </source>
</evidence>